<keyword evidence="3" id="KW-1185">Reference proteome</keyword>
<name>A0ABT1YCA6_9BACL</name>
<gene>
    <name evidence="2" type="ORF">NV381_02400</name>
</gene>
<evidence type="ECO:0000313" key="2">
    <source>
        <dbReference type="EMBL" id="MCR8630044.1"/>
    </source>
</evidence>
<reference evidence="2 3" key="1">
    <citation type="submission" date="2022-08" db="EMBL/GenBank/DDBJ databases">
        <title>Paenibacillus endoradicis sp. nov., Paenibacillus radicibacter sp. nov and Paenibacillus pararadicis sp. nov., three cold-adapted plant growth-promoting bacteria isolated from root of Larix gmelinii in Great Khingan.</title>
        <authorList>
            <person name="Xue H."/>
        </authorList>
    </citation>
    <scope>NUCLEOTIDE SEQUENCE [LARGE SCALE GENOMIC DNA]</scope>
    <source>
        <strain evidence="2 3">N5-1-1-5</strain>
    </source>
</reference>
<accession>A0ABT1YCA6</accession>
<comment type="caution">
    <text evidence="2">The sequence shown here is derived from an EMBL/GenBank/DDBJ whole genome shotgun (WGS) entry which is preliminary data.</text>
</comment>
<proteinExistence type="predicted"/>
<feature type="region of interest" description="Disordered" evidence="1">
    <location>
        <begin position="1"/>
        <end position="25"/>
    </location>
</feature>
<evidence type="ECO:0000256" key="1">
    <source>
        <dbReference type="SAM" id="MobiDB-lite"/>
    </source>
</evidence>
<protein>
    <submittedName>
        <fullName evidence="2">Uncharacterized protein</fullName>
    </submittedName>
</protein>
<sequence>MLQRAPGIARDSTDSHAMPQRTPGNRERLIAESCGYQQIISLVVSTAFMDAALAIDDEYILSDLAFSKELYNIRQNFHEILSSP</sequence>
<organism evidence="2 3">
    <name type="scientific">Paenibacillus radicis</name>
    <name type="common">ex Xue et al. 2023</name>
    <dbReference type="NCBI Taxonomy" id="2972489"/>
    <lineage>
        <taxon>Bacteria</taxon>
        <taxon>Bacillati</taxon>
        <taxon>Bacillota</taxon>
        <taxon>Bacilli</taxon>
        <taxon>Bacillales</taxon>
        <taxon>Paenibacillaceae</taxon>
        <taxon>Paenibacillus</taxon>
    </lineage>
</organism>
<dbReference type="Proteomes" id="UP001300012">
    <property type="component" value="Unassembled WGS sequence"/>
</dbReference>
<dbReference type="RefSeq" id="WP_258211648.1">
    <property type="nucleotide sequence ID" value="NZ_JANQBD010000001.1"/>
</dbReference>
<evidence type="ECO:0000313" key="3">
    <source>
        <dbReference type="Proteomes" id="UP001300012"/>
    </source>
</evidence>
<dbReference type="EMBL" id="JANQBD010000001">
    <property type="protein sequence ID" value="MCR8630044.1"/>
    <property type="molecule type" value="Genomic_DNA"/>
</dbReference>